<gene>
    <name evidence="2" type="ORF">CALFYP1_02903</name>
</gene>
<dbReference type="GO" id="GO:0006355">
    <property type="term" value="P:regulation of DNA-templated transcription"/>
    <property type="evidence" value="ECO:0007669"/>
    <property type="project" value="InterPro"/>
</dbReference>
<accession>A0A6N2U8B5</accession>
<dbReference type="Gene3D" id="3.30.240.10">
    <property type="entry name" value="CRO Repressor"/>
    <property type="match status" value="1"/>
</dbReference>
<dbReference type="InterPro" id="IPR010982">
    <property type="entry name" value="Lambda_DNA-bd_dom_sf"/>
</dbReference>
<dbReference type="SUPFAM" id="SSF47413">
    <property type="entry name" value="lambda repressor-like DNA-binding domains"/>
    <property type="match status" value="1"/>
</dbReference>
<dbReference type="InterPro" id="IPR000655">
    <property type="entry name" value="Cro-like"/>
</dbReference>
<proteinExistence type="predicted"/>
<sequence length="78" mass="8321">MMTFTLKDYASQVGQVRAGERLGVTQIAISKAVRSGRNIVVHVTDDGKVSAYESKPFPAKAKKNKSVKSIHSNSGSGV</sequence>
<dbReference type="Pfam" id="PF09048">
    <property type="entry name" value="Cro"/>
    <property type="match status" value="1"/>
</dbReference>
<evidence type="ECO:0000313" key="2">
    <source>
        <dbReference type="EMBL" id="VYT13679.1"/>
    </source>
</evidence>
<dbReference type="RefSeq" id="WP_094089444.1">
    <property type="nucleotide sequence ID" value="NZ_CACRTI010000004.1"/>
</dbReference>
<dbReference type="EMBL" id="CACRTI010000004">
    <property type="protein sequence ID" value="VYT13679.1"/>
    <property type="molecule type" value="Genomic_DNA"/>
</dbReference>
<dbReference type="InterPro" id="IPR038202">
    <property type="entry name" value="Cro_sf"/>
</dbReference>
<evidence type="ECO:0000256" key="1">
    <source>
        <dbReference type="SAM" id="MobiDB-lite"/>
    </source>
</evidence>
<dbReference type="AlphaFoldDB" id="A0A6N2U8B5"/>
<feature type="region of interest" description="Disordered" evidence="1">
    <location>
        <begin position="58"/>
        <end position="78"/>
    </location>
</feature>
<feature type="compositionally biased region" description="Polar residues" evidence="1">
    <location>
        <begin position="69"/>
        <end position="78"/>
    </location>
</feature>
<name>A0A6N2U8B5_CITAM</name>
<reference evidence="2" key="1">
    <citation type="submission" date="2019-11" db="EMBL/GenBank/DDBJ databases">
        <authorList>
            <person name="Feng L."/>
        </authorList>
    </citation>
    <scope>NUCLEOTIDE SEQUENCE</scope>
    <source>
        <strain evidence="2">CAmalonaticusLFYP1</strain>
    </source>
</reference>
<protein>
    <submittedName>
        <fullName evidence="2">Cro</fullName>
    </submittedName>
</protein>
<organism evidence="2">
    <name type="scientific">Citrobacter amalonaticus</name>
    <dbReference type="NCBI Taxonomy" id="35703"/>
    <lineage>
        <taxon>Bacteria</taxon>
        <taxon>Pseudomonadati</taxon>
        <taxon>Pseudomonadota</taxon>
        <taxon>Gammaproteobacteria</taxon>
        <taxon>Enterobacterales</taxon>
        <taxon>Enterobacteriaceae</taxon>
        <taxon>Citrobacter</taxon>
    </lineage>
</organism>
<dbReference type="GO" id="GO:0003677">
    <property type="term" value="F:DNA binding"/>
    <property type="evidence" value="ECO:0007669"/>
    <property type="project" value="InterPro"/>
</dbReference>